<dbReference type="GO" id="GO:0005975">
    <property type="term" value="P:carbohydrate metabolic process"/>
    <property type="evidence" value="ECO:0007669"/>
    <property type="project" value="InterPro"/>
</dbReference>
<dbReference type="RefSeq" id="WP_069152531.1">
    <property type="nucleotide sequence ID" value="NZ_MCGH01000002.1"/>
</dbReference>
<evidence type="ECO:0000313" key="2">
    <source>
        <dbReference type="Proteomes" id="UP000094067"/>
    </source>
</evidence>
<sequence length="612" mass="69128">MCIMWESKGNKTLFRLNGEEVLLIVTPEGMTDTFEEKEEGVFLWHRTTEEPVVSMCMEAETLFVPEHTMVPAVSYDGNPWGKDHEYKGLEKDGAAYSYAFHRCAVPGATCSWNEELGAALFDTGSCSGSMQKSAEGHMHHRVLWPEEEGPQVLYSDCWGPAFRGTMEPSASFTAWICIGEGKDAAKKMLHTAWKQEYAVKKPVRKTEEVWKLSSDYARLLYTEEEDGLRAFSIGFTWNGREWVKRPDFKYEIGWCGQNASLALSLLYDYQMNGREESLRYGIAVLDSWVEKARSKEGLLLTRYDPEDSLIDACNLGTAGQQFFEAYDQAKRMGLDKKNWLDAAFEICEFAMSRQRLDGGIGMSWNRDGSPHELKGTAGAFLILPLAEAFLRTGEDKYSIAAVRAYSYYYREFANNGYGTSGALDTCCIDKESVIPLLKGGLLMYRATGFDKYLEMAEEAAWYLSTWQWHQTVKYPADTVLGKMGYDTFGGTAVSTSHHHLDPFALCYVPDLLELSERTGREEWKQRALAIWRNGVQGISDGTMQLMQAGPRPAGSCDEGILHTRWGNYKTDGENGSWGSIFSVTQWLVAWPCAFRLEVLRKCGNWNLLDGLF</sequence>
<accession>A0A1E3ADI0</accession>
<organism evidence="1 2">
    <name type="scientific">Eisenbergiella tayi</name>
    <dbReference type="NCBI Taxonomy" id="1432052"/>
    <lineage>
        <taxon>Bacteria</taxon>
        <taxon>Bacillati</taxon>
        <taxon>Bacillota</taxon>
        <taxon>Clostridia</taxon>
        <taxon>Lachnospirales</taxon>
        <taxon>Lachnospiraceae</taxon>
        <taxon>Eisenbergiella</taxon>
    </lineage>
</organism>
<dbReference type="EMBL" id="MCGH01000002">
    <property type="protein sequence ID" value="ODM06689.1"/>
    <property type="molecule type" value="Genomic_DNA"/>
</dbReference>
<evidence type="ECO:0000313" key="1">
    <source>
        <dbReference type="EMBL" id="ODM06689.1"/>
    </source>
</evidence>
<dbReference type="Gene3D" id="1.50.10.20">
    <property type="match status" value="1"/>
</dbReference>
<protein>
    <submittedName>
        <fullName evidence="1">Uncharacterized protein</fullName>
    </submittedName>
</protein>
<proteinExistence type="predicted"/>
<reference evidence="1 2" key="1">
    <citation type="submission" date="2016-07" db="EMBL/GenBank/DDBJ databases">
        <title>Characterization of isolates of Eisenbergiella tayi derived from blood cultures, using whole genome sequencing.</title>
        <authorList>
            <person name="Burdz T."/>
            <person name="Wiebe D."/>
            <person name="Huynh C."/>
            <person name="Bernard K."/>
        </authorList>
    </citation>
    <scope>NUCLEOTIDE SEQUENCE [LARGE SCALE GENOMIC DNA]</scope>
    <source>
        <strain evidence="1 2">NML 110608</strain>
    </source>
</reference>
<dbReference type="AlphaFoldDB" id="A0A1E3ADI0"/>
<comment type="caution">
    <text evidence="1">The sequence shown here is derived from an EMBL/GenBank/DDBJ whole genome shotgun (WGS) entry which is preliminary data.</text>
</comment>
<name>A0A1E3ADI0_9FIRM</name>
<dbReference type="InterPro" id="IPR008928">
    <property type="entry name" value="6-hairpin_glycosidase_sf"/>
</dbReference>
<dbReference type="SUPFAM" id="SSF48208">
    <property type="entry name" value="Six-hairpin glycosidases"/>
    <property type="match status" value="1"/>
</dbReference>
<gene>
    <name evidence="1" type="ORF">BEI61_02579</name>
</gene>
<dbReference type="Proteomes" id="UP000094067">
    <property type="component" value="Unassembled WGS sequence"/>
</dbReference>